<gene>
    <name evidence="2" type="ORF">ERS852580_00137</name>
</gene>
<sequence>MSFNCSYCNCRHDKHRKLYKSTNEALDACLKLIDGNGGTFPDLLDTENANTDTFGNTADESTNKGTPTLKEPPSGRTDV</sequence>
<dbReference type="Proteomes" id="UP000095673">
    <property type="component" value="Unassembled WGS sequence"/>
</dbReference>
<evidence type="ECO:0000313" key="2">
    <source>
        <dbReference type="EMBL" id="CUM70450.1"/>
    </source>
</evidence>
<dbReference type="EMBL" id="CYXM01000001">
    <property type="protein sequence ID" value="CUM70450.1"/>
    <property type="molecule type" value="Genomic_DNA"/>
</dbReference>
<accession>A0A173QXU7</accession>
<name>A0A173QXU7_9FIRM</name>
<protein>
    <submittedName>
        <fullName evidence="2">Uncharacterized protein</fullName>
    </submittedName>
</protein>
<evidence type="ECO:0000313" key="3">
    <source>
        <dbReference type="Proteomes" id="UP000095673"/>
    </source>
</evidence>
<organism evidence="2 3">
    <name type="scientific">Agathobacter rectalis</name>
    <dbReference type="NCBI Taxonomy" id="39491"/>
    <lineage>
        <taxon>Bacteria</taxon>
        <taxon>Bacillati</taxon>
        <taxon>Bacillota</taxon>
        <taxon>Clostridia</taxon>
        <taxon>Lachnospirales</taxon>
        <taxon>Lachnospiraceae</taxon>
        <taxon>Agathobacter</taxon>
    </lineage>
</organism>
<dbReference type="AlphaFoldDB" id="A0A173QXU7"/>
<feature type="region of interest" description="Disordered" evidence="1">
    <location>
        <begin position="46"/>
        <end position="79"/>
    </location>
</feature>
<evidence type="ECO:0000256" key="1">
    <source>
        <dbReference type="SAM" id="MobiDB-lite"/>
    </source>
</evidence>
<proteinExistence type="predicted"/>
<feature type="compositionally biased region" description="Polar residues" evidence="1">
    <location>
        <begin position="47"/>
        <end position="66"/>
    </location>
</feature>
<reference evidence="2 3" key="1">
    <citation type="submission" date="2015-09" db="EMBL/GenBank/DDBJ databases">
        <authorList>
            <consortium name="Pathogen Informatics"/>
        </authorList>
    </citation>
    <scope>NUCLEOTIDE SEQUENCE [LARGE SCALE GENOMIC DNA]</scope>
    <source>
        <strain evidence="2 3">2789STDY5834968</strain>
    </source>
</reference>